<name>A0A345P6F1_9GAMM</name>
<dbReference type="Proteomes" id="UP000253940">
    <property type="component" value="Chromosome"/>
</dbReference>
<dbReference type="AlphaFoldDB" id="A0A345P6F1"/>
<protein>
    <submittedName>
        <fullName evidence="1">Uncharacterized protein</fullName>
    </submittedName>
</protein>
<dbReference type="RefSeq" id="WP_114898970.1">
    <property type="nucleotide sequence ID" value="NZ_CP031222.1"/>
</dbReference>
<proteinExistence type="predicted"/>
<evidence type="ECO:0000313" key="1">
    <source>
        <dbReference type="EMBL" id="AXI02860.1"/>
    </source>
</evidence>
<gene>
    <name evidence="1" type="ORF">HYN46_08420</name>
</gene>
<dbReference type="KEGG" id="mbah:HYN46_08420"/>
<keyword evidence="2" id="KW-1185">Reference proteome</keyword>
<evidence type="ECO:0000313" key="2">
    <source>
        <dbReference type="Proteomes" id="UP000253940"/>
    </source>
</evidence>
<reference evidence="1 2" key="1">
    <citation type="submission" date="2018-07" db="EMBL/GenBank/DDBJ databases">
        <title>Genome sequencing of Moraxellaceae gen. HYN0046.</title>
        <authorList>
            <person name="Kim M."/>
            <person name="Yi H."/>
        </authorList>
    </citation>
    <scope>NUCLEOTIDE SEQUENCE [LARGE SCALE GENOMIC DNA]</scope>
    <source>
        <strain evidence="1 2">HYN0046</strain>
    </source>
</reference>
<dbReference type="EMBL" id="CP031222">
    <property type="protein sequence ID" value="AXI02860.1"/>
    <property type="molecule type" value="Genomic_DNA"/>
</dbReference>
<sequence length="81" mass="9505">MSTEHFSITSESYVILWSPHRKQFHIETVDDRLRRNRRIFKLGKPEGDFIALDYANSYAEAVEKQKGFEVQRTNNLSDQTG</sequence>
<accession>A0A345P6F1</accession>
<organism evidence="1 2">
    <name type="scientific">Aquirhabdus parva</name>
    <dbReference type="NCBI Taxonomy" id="2283318"/>
    <lineage>
        <taxon>Bacteria</taxon>
        <taxon>Pseudomonadati</taxon>
        <taxon>Pseudomonadota</taxon>
        <taxon>Gammaproteobacteria</taxon>
        <taxon>Moraxellales</taxon>
        <taxon>Moraxellaceae</taxon>
        <taxon>Aquirhabdus</taxon>
    </lineage>
</organism>